<evidence type="ECO:0000259" key="6">
    <source>
        <dbReference type="PROSITE" id="PS50052"/>
    </source>
</evidence>
<name>A0ABU5ZEF8_9BACL</name>
<evidence type="ECO:0000256" key="3">
    <source>
        <dbReference type="ARBA" id="ARBA00022679"/>
    </source>
</evidence>
<dbReference type="Gene3D" id="3.40.50.300">
    <property type="entry name" value="P-loop containing nucleotide triphosphate hydrolases"/>
    <property type="match status" value="1"/>
</dbReference>
<sequence>MYQLRDKEMIFVFTGPDGSGRKTIADMVGTTLGISKVLSYTTRPPRATEMDGQDYHFITGEQFAQAERNGEFLESIEMDGNHYGIKNNDIEEMFNRNEFIYLILNSQGARTLKKLYGDKVTRIFIYVDKETILDRQRQLGADEETLARHAAHYEEDMAYMPECRHAYENADLAHTVFDVTKTLEQYMNRNLIDKD</sequence>
<keyword evidence="8" id="KW-1185">Reference proteome</keyword>
<dbReference type="CDD" id="cd00071">
    <property type="entry name" value="GMPK"/>
    <property type="match status" value="1"/>
</dbReference>
<dbReference type="InterPro" id="IPR020590">
    <property type="entry name" value="Guanylate_kinase_CS"/>
</dbReference>
<evidence type="ECO:0000256" key="5">
    <source>
        <dbReference type="ARBA" id="ARBA00048594"/>
    </source>
</evidence>
<comment type="caution">
    <text evidence="7">The sequence shown here is derived from an EMBL/GenBank/DDBJ whole genome shotgun (WGS) entry which is preliminary data.</text>
</comment>
<evidence type="ECO:0000313" key="7">
    <source>
        <dbReference type="EMBL" id="MEB3100874.1"/>
    </source>
</evidence>
<dbReference type="Pfam" id="PF00625">
    <property type="entry name" value="Guanylate_kin"/>
    <property type="match status" value="1"/>
</dbReference>
<organism evidence="7 8">
    <name type="scientific">Ferviditalea candida</name>
    <dbReference type="NCBI Taxonomy" id="3108399"/>
    <lineage>
        <taxon>Bacteria</taxon>
        <taxon>Bacillati</taxon>
        <taxon>Bacillota</taxon>
        <taxon>Bacilli</taxon>
        <taxon>Bacillales</taxon>
        <taxon>Paenibacillaceae</taxon>
        <taxon>Ferviditalea</taxon>
    </lineage>
</organism>
<protein>
    <submittedName>
        <fullName evidence="7">Guanylate kinase</fullName>
    </submittedName>
</protein>
<comment type="catalytic activity">
    <reaction evidence="5">
        <text>GMP + ATP = GDP + ADP</text>
        <dbReference type="Rhea" id="RHEA:20780"/>
        <dbReference type="ChEBI" id="CHEBI:30616"/>
        <dbReference type="ChEBI" id="CHEBI:58115"/>
        <dbReference type="ChEBI" id="CHEBI:58189"/>
        <dbReference type="ChEBI" id="CHEBI:456216"/>
        <dbReference type="EC" id="2.7.4.8"/>
    </reaction>
</comment>
<accession>A0ABU5ZEF8</accession>
<dbReference type="PROSITE" id="PS00856">
    <property type="entry name" value="GUANYLATE_KINASE_1"/>
    <property type="match status" value="1"/>
</dbReference>
<reference evidence="7" key="1">
    <citation type="submission" date="2023-12" db="EMBL/GenBank/DDBJ databases">
        <title>Fervidustalea candida gen. nov., sp. nov., a novel member of the family Paenibacillaceae isolated from a geothermal area.</title>
        <authorList>
            <person name="Li W.-J."/>
            <person name="Jiao J.-Y."/>
            <person name="Chen Y."/>
        </authorList>
    </citation>
    <scope>NUCLEOTIDE SEQUENCE</scope>
    <source>
        <strain evidence="7">SYSU GA230002</strain>
    </source>
</reference>
<comment type="similarity">
    <text evidence="2">Belongs to the guanylate kinase family.</text>
</comment>
<dbReference type="PANTHER" id="PTHR23117:SF13">
    <property type="entry name" value="GUANYLATE KINASE"/>
    <property type="match status" value="1"/>
</dbReference>
<dbReference type="GO" id="GO:0016301">
    <property type="term" value="F:kinase activity"/>
    <property type="evidence" value="ECO:0007669"/>
    <property type="project" value="UniProtKB-KW"/>
</dbReference>
<proteinExistence type="inferred from homology"/>
<keyword evidence="4 7" id="KW-0418">Kinase</keyword>
<gene>
    <name evidence="7" type="ORF">VF724_04285</name>
</gene>
<evidence type="ECO:0000313" key="8">
    <source>
        <dbReference type="Proteomes" id="UP001310386"/>
    </source>
</evidence>
<dbReference type="Proteomes" id="UP001310386">
    <property type="component" value="Unassembled WGS sequence"/>
</dbReference>
<feature type="domain" description="Guanylate kinase-like" evidence="6">
    <location>
        <begin position="8"/>
        <end position="184"/>
    </location>
</feature>
<dbReference type="SUPFAM" id="SSF52540">
    <property type="entry name" value="P-loop containing nucleoside triphosphate hydrolases"/>
    <property type="match status" value="1"/>
</dbReference>
<dbReference type="InterPro" id="IPR008145">
    <property type="entry name" value="GK/Ca_channel_bsu"/>
</dbReference>
<dbReference type="PROSITE" id="PS50052">
    <property type="entry name" value="GUANYLATE_KINASE_2"/>
    <property type="match status" value="1"/>
</dbReference>
<keyword evidence="3" id="KW-0808">Transferase</keyword>
<dbReference type="PANTHER" id="PTHR23117">
    <property type="entry name" value="GUANYLATE KINASE-RELATED"/>
    <property type="match status" value="1"/>
</dbReference>
<dbReference type="SMART" id="SM00072">
    <property type="entry name" value="GuKc"/>
    <property type="match status" value="1"/>
</dbReference>
<evidence type="ECO:0000256" key="2">
    <source>
        <dbReference type="ARBA" id="ARBA00005790"/>
    </source>
</evidence>
<dbReference type="InterPro" id="IPR008144">
    <property type="entry name" value="Guanylate_kin-like_dom"/>
</dbReference>
<dbReference type="EMBL" id="JAYJLD010000004">
    <property type="protein sequence ID" value="MEB3100874.1"/>
    <property type="molecule type" value="Genomic_DNA"/>
</dbReference>
<dbReference type="InterPro" id="IPR027417">
    <property type="entry name" value="P-loop_NTPase"/>
</dbReference>
<evidence type="ECO:0000256" key="4">
    <source>
        <dbReference type="ARBA" id="ARBA00022777"/>
    </source>
</evidence>
<evidence type="ECO:0000256" key="1">
    <source>
        <dbReference type="ARBA" id="ARBA00003531"/>
    </source>
</evidence>
<comment type="function">
    <text evidence="1">Essential for recycling GMP and indirectly, cGMP.</text>
</comment>
<dbReference type="RefSeq" id="WP_371752988.1">
    <property type="nucleotide sequence ID" value="NZ_JAYJLD010000004.1"/>
</dbReference>